<dbReference type="Gene3D" id="3.30.1010.10">
    <property type="entry name" value="Phosphatidylinositol 3-kinase Catalytic Subunit, Chain A, domain 4"/>
    <property type="match status" value="1"/>
</dbReference>
<evidence type="ECO:0000259" key="14">
    <source>
        <dbReference type="PROSITE" id="PS50290"/>
    </source>
</evidence>
<evidence type="ECO:0000313" key="18">
    <source>
        <dbReference type="Proteomes" id="UP000646827"/>
    </source>
</evidence>
<keyword evidence="10" id="KW-0234">DNA repair</keyword>
<dbReference type="Gene3D" id="1.10.1070.11">
    <property type="entry name" value="Phosphatidylinositol 3-/4-kinase, catalytic domain"/>
    <property type="match status" value="1"/>
</dbReference>
<feature type="domain" description="FATC" evidence="16">
    <location>
        <begin position="1929"/>
        <end position="1961"/>
    </location>
</feature>
<dbReference type="SMART" id="SM00146">
    <property type="entry name" value="PI3Kc"/>
    <property type="match status" value="1"/>
</dbReference>
<dbReference type="InterPro" id="IPR003152">
    <property type="entry name" value="FATC_dom"/>
</dbReference>
<keyword evidence="6" id="KW-0547">Nucleotide-binding</keyword>
<protein>
    <recommendedName>
        <fullName evidence="3">non-specific serine/threonine protein kinase</fullName>
        <ecNumber evidence="3">2.7.11.1</ecNumber>
    </recommendedName>
</protein>
<dbReference type="Pfam" id="PF02260">
    <property type="entry name" value="FATC"/>
    <property type="match status" value="1"/>
</dbReference>
<dbReference type="InterPro" id="IPR018936">
    <property type="entry name" value="PI3/4_kinase_CS"/>
</dbReference>
<dbReference type="CDD" id="cd00892">
    <property type="entry name" value="PIKKc_ATR"/>
    <property type="match status" value="1"/>
</dbReference>
<evidence type="ECO:0000256" key="12">
    <source>
        <dbReference type="ARBA" id="ARBA00047899"/>
    </source>
</evidence>
<keyword evidence="11" id="KW-0539">Nucleus</keyword>
<reference evidence="17 18" key="1">
    <citation type="submission" date="2020-12" db="EMBL/GenBank/DDBJ databases">
        <title>Metabolic potential, ecology and presence of endohyphal bacteria is reflected in genomic diversity of Mucoromycotina.</title>
        <authorList>
            <person name="Muszewska A."/>
            <person name="Okrasinska A."/>
            <person name="Steczkiewicz K."/>
            <person name="Drgas O."/>
            <person name="Orlowska M."/>
            <person name="Perlinska-Lenart U."/>
            <person name="Aleksandrzak-Piekarczyk T."/>
            <person name="Szatraj K."/>
            <person name="Zielenkiewicz U."/>
            <person name="Pilsyk S."/>
            <person name="Malc E."/>
            <person name="Mieczkowski P."/>
            <person name="Kruszewska J.S."/>
            <person name="Biernat P."/>
            <person name="Pawlowska J."/>
        </authorList>
    </citation>
    <scope>NUCLEOTIDE SEQUENCE [LARGE SCALE GENOMIC DNA]</scope>
    <source>
        <strain evidence="17 18">CBS 142.35</strain>
    </source>
</reference>
<dbReference type="SUPFAM" id="SSF56112">
    <property type="entry name" value="Protein kinase-like (PK-like)"/>
    <property type="match status" value="1"/>
</dbReference>
<keyword evidence="5" id="KW-0808">Transferase</keyword>
<dbReference type="PROSITE" id="PS00916">
    <property type="entry name" value="PI3_4_KINASE_2"/>
    <property type="match status" value="1"/>
</dbReference>
<evidence type="ECO:0000256" key="10">
    <source>
        <dbReference type="ARBA" id="ARBA00023204"/>
    </source>
</evidence>
<dbReference type="InterPro" id="IPR000403">
    <property type="entry name" value="PI3/4_kinase_cat_dom"/>
</dbReference>
<dbReference type="InterPro" id="IPR011009">
    <property type="entry name" value="Kinase-like_dom_sf"/>
</dbReference>
<dbReference type="PANTHER" id="PTHR11139:SF125">
    <property type="entry name" value="SERINE_THREONINE-PROTEIN KINASE MEC1"/>
    <property type="match status" value="1"/>
</dbReference>
<evidence type="ECO:0000259" key="16">
    <source>
        <dbReference type="PROSITE" id="PS51190"/>
    </source>
</evidence>
<evidence type="ECO:0000256" key="9">
    <source>
        <dbReference type="ARBA" id="ARBA00022840"/>
    </source>
</evidence>
<dbReference type="PROSITE" id="PS51190">
    <property type="entry name" value="FATC"/>
    <property type="match status" value="1"/>
</dbReference>
<comment type="similarity">
    <text evidence="2">Belongs to the PI3/PI4-kinase family. ATM subfamily.</text>
</comment>
<evidence type="ECO:0000256" key="11">
    <source>
        <dbReference type="ARBA" id="ARBA00023242"/>
    </source>
</evidence>
<dbReference type="GO" id="GO:0004674">
    <property type="term" value="F:protein serine/threonine kinase activity"/>
    <property type="evidence" value="ECO:0007669"/>
    <property type="project" value="UniProtKB-KW"/>
</dbReference>
<dbReference type="OrthoDB" id="381190at2759"/>
<evidence type="ECO:0000256" key="3">
    <source>
        <dbReference type="ARBA" id="ARBA00012513"/>
    </source>
</evidence>
<evidence type="ECO:0000256" key="1">
    <source>
        <dbReference type="ARBA" id="ARBA00004123"/>
    </source>
</evidence>
<evidence type="ECO:0000256" key="2">
    <source>
        <dbReference type="ARBA" id="ARBA00010769"/>
    </source>
</evidence>
<name>A0A8H7RT08_9FUNG</name>
<dbReference type="PANTHER" id="PTHR11139">
    <property type="entry name" value="ATAXIA TELANGIECTASIA MUTATED ATM -RELATED"/>
    <property type="match status" value="1"/>
</dbReference>
<evidence type="ECO:0000256" key="5">
    <source>
        <dbReference type="ARBA" id="ARBA00022679"/>
    </source>
</evidence>
<dbReference type="GO" id="GO:0005634">
    <property type="term" value="C:nucleus"/>
    <property type="evidence" value="ECO:0007669"/>
    <property type="project" value="UniProtKB-SubCell"/>
</dbReference>
<accession>A0A8H7RT08</accession>
<evidence type="ECO:0000256" key="13">
    <source>
        <dbReference type="ARBA" id="ARBA00048679"/>
    </source>
</evidence>
<keyword evidence="18" id="KW-1185">Reference proteome</keyword>
<dbReference type="EMBL" id="JAEPRB010000448">
    <property type="protein sequence ID" value="KAG2216150.1"/>
    <property type="molecule type" value="Genomic_DNA"/>
</dbReference>
<keyword evidence="4" id="KW-0723">Serine/threonine-protein kinase</keyword>
<dbReference type="Pfam" id="PF25030">
    <property type="entry name" value="M-HEAT_ATR"/>
    <property type="match status" value="2"/>
</dbReference>
<dbReference type="InterPro" id="IPR050517">
    <property type="entry name" value="DDR_Repair_Kinase"/>
</dbReference>
<dbReference type="Proteomes" id="UP000646827">
    <property type="component" value="Unassembled WGS sequence"/>
</dbReference>
<dbReference type="GO" id="GO:0005694">
    <property type="term" value="C:chromosome"/>
    <property type="evidence" value="ECO:0007669"/>
    <property type="project" value="TreeGrafter"/>
</dbReference>
<organism evidence="17 18">
    <name type="scientific">Circinella minor</name>
    <dbReference type="NCBI Taxonomy" id="1195481"/>
    <lineage>
        <taxon>Eukaryota</taxon>
        <taxon>Fungi</taxon>
        <taxon>Fungi incertae sedis</taxon>
        <taxon>Mucoromycota</taxon>
        <taxon>Mucoromycotina</taxon>
        <taxon>Mucoromycetes</taxon>
        <taxon>Mucorales</taxon>
        <taxon>Lichtheimiaceae</taxon>
        <taxon>Circinella</taxon>
    </lineage>
</organism>
<keyword evidence="8" id="KW-0418">Kinase</keyword>
<evidence type="ECO:0000256" key="4">
    <source>
        <dbReference type="ARBA" id="ARBA00022527"/>
    </source>
</evidence>
<evidence type="ECO:0000313" key="17">
    <source>
        <dbReference type="EMBL" id="KAG2216150.1"/>
    </source>
</evidence>
<evidence type="ECO:0000259" key="15">
    <source>
        <dbReference type="PROSITE" id="PS51189"/>
    </source>
</evidence>
<evidence type="ECO:0000256" key="8">
    <source>
        <dbReference type="ARBA" id="ARBA00022777"/>
    </source>
</evidence>
<gene>
    <name evidence="17" type="ORF">INT45_003776</name>
</gene>
<feature type="domain" description="FAT" evidence="15">
    <location>
        <begin position="977"/>
        <end position="1522"/>
    </location>
</feature>
<comment type="catalytic activity">
    <reaction evidence="12">
        <text>L-threonyl-[protein] + ATP = O-phospho-L-threonyl-[protein] + ADP + H(+)</text>
        <dbReference type="Rhea" id="RHEA:46608"/>
        <dbReference type="Rhea" id="RHEA-COMP:11060"/>
        <dbReference type="Rhea" id="RHEA-COMP:11605"/>
        <dbReference type="ChEBI" id="CHEBI:15378"/>
        <dbReference type="ChEBI" id="CHEBI:30013"/>
        <dbReference type="ChEBI" id="CHEBI:30616"/>
        <dbReference type="ChEBI" id="CHEBI:61977"/>
        <dbReference type="ChEBI" id="CHEBI:456216"/>
        <dbReference type="EC" id="2.7.11.1"/>
    </reaction>
</comment>
<dbReference type="GO" id="GO:0000077">
    <property type="term" value="P:DNA damage checkpoint signaling"/>
    <property type="evidence" value="ECO:0007669"/>
    <property type="project" value="TreeGrafter"/>
</dbReference>
<feature type="domain" description="PI3K/PI4K catalytic" evidence="14">
    <location>
        <begin position="1629"/>
        <end position="1949"/>
    </location>
</feature>
<dbReference type="GO" id="GO:0005524">
    <property type="term" value="F:ATP binding"/>
    <property type="evidence" value="ECO:0007669"/>
    <property type="project" value="UniProtKB-KW"/>
</dbReference>
<dbReference type="InterPro" id="IPR012993">
    <property type="entry name" value="UME"/>
</dbReference>
<dbReference type="Pfam" id="PF00454">
    <property type="entry name" value="PI3_PI4_kinase"/>
    <property type="match status" value="1"/>
</dbReference>
<keyword evidence="9" id="KW-0067">ATP-binding</keyword>
<comment type="subcellular location">
    <subcellularLocation>
        <location evidence="1">Nucleus</location>
    </subcellularLocation>
</comment>
<dbReference type="SMART" id="SM01343">
    <property type="entry name" value="FATC"/>
    <property type="match status" value="1"/>
</dbReference>
<dbReference type="EC" id="2.7.11.1" evidence="3"/>
<dbReference type="GO" id="GO:0006281">
    <property type="term" value="P:DNA repair"/>
    <property type="evidence" value="ECO:0007669"/>
    <property type="project" value="UniProtKB-KW"/>
</dbReference>
<dbReference type="Pfam" id="PF23593">
    <property type="entry name" value="HEAT_ATR"/>
    <property type="match status" value="1"/>
</dbReference>
<dbReference type="InterPro" id="IPR014009">
    <property type="entry name" value="PIK_FAT"/>
</dbReference>
<dbReference type="InterPro" id="IPR003151">
    <property type="entry name" value="PIK-rel_kinase_FAT"/>
</dbReference>
<evidence type="ECO:0000256" key="7">
    <source>
        <dbReference type="ARBA" id="ARBA00022763"/>
    </source>
</evidence>
<sequence length="1961" mass="225206">MDPDPSSLNALIDSQFQDGDDITDIHEALMECIEADLDLEYCQNLIKRLLKLAIQTKSIKYKKFSNSLNDVFRRIVIKSPSIAEREARQLCQYLNELLNIKSTTGLCKIALLSDAELSHDIIMNLIAIIWETIRLLLSSKQEAYIMELYTHIFFFTPKVIAIAEKADKSLTKEFILETASTFHDYYSKKYLIPGEMKASEYLLSLLNGAQLVLLSNYTSKIYMLQQYAISIKKWIKLFNPIPEYHCYDIEEALEYMAENDLAKRDESIKTSLRKRIRLESVEEMDICENTQTASLQLIIQNTSDMPKTWYIKTLSMLLSDAERANKCNVLINALDDIEFLGIDKTEGLFDENLALIAWKYLHTEPVLVSNKIASMYQMDLSDFLRAYLKYILPHAVASTTTNTNNSLLDQLAQYFETSPRDMCEKNAHYLLEYYLMSEDDEFTKRGYEQLQLVFESNNVILELLASNRTKITSSLAMRLADPDGERAQAALVQVIKWMDLPDITTLADILSHYFLAILARVSTFITEKRDKQRTLTHPHALQALDKVFRLIGKEVQAHIQQTMAIFQALGELPLMQEEAYKLWKRFIDALPKDKLTTSIGPIVRGILGIFIRCNDMVKKEIGDLLEESLLGCDLTMDRLLELPSIPPFPELKNASIFIEKKRDEISIEQSIYAICQRARNDDALNTLTLVEEMHRILLKNGPLHPVVIRHHSMLYTVLLYLSRKTGDLQSIRDVAAECLGILGATDPSRLRVEMIEDHVVVLRNFTDLAENRELVCNLITKHLIPAFQAANKEDTQLYLQYAMQKLLKYAGFNRNTVIGNEDIEIQGRWKQLPMTVQKTLLPLLESSFSLNMTLQQAKYPIYPNADGYDTWIKRWYYLLTKTVNSTVVDQLFAACTPLVQLDFFALALDLLPSIILHVVLSGTQEARDNIINEMLCVVVLITEHCRKWMRKTQRLEGFSQSQITIVRDFLVQIPNDKMAIASFRSKAYPQALMHLEQHIKVTTTTREPSHFTSETLDSLRQIYAHIDDPDGVVAVFSLFQRTLNMGEEILQYEHMGEWESASILYREALDKQDEANLDTSLLSGYFNCLRSSGNNDFMNMEANRLIKKFPKLISRLNAYRAEASWKLEEWDTLETLTNQPMERSFEACLATSIAHFRQGKNLAAFVAIENAKNELVDHLLSTSRDSYQQSYDHILGLQMLQEVKQSRFIWEDAKGEKSFQPVKDLQEQWEKQFALTSPNYPVQKKLLELRQTLLFKMIPKGISLSATVDDGSLWLTTAKAARKHGDMFTALEAILKAEALGTPFVYVERAKWYWKNNEKVKAIQCLQDQPNPNAKALLLYAKYTEMLANVERTHLLKLYRDVQKADPEWEKAMYYVGQFYDKNLAADKPVQRMTARQMKIASCVVTSYIRALALGSKYIYYTMPRFLTLWMEFGDAANNFADIKDTQIRNEAYELIQHINKTIRQCLDRIHPHHFAIVLPQLVSRLSHSNQEVGNLLMKIIGRVFAAYPRSTIWALLPPLESLNQKMNSRTKHIMSTHQTDPALATIIRDAQSFVRVFKLLAKQKNTFDKSLIFRTDKIPGISSLSNLQIYIPSQRALIPELPEVSTTSNSTNQSYSSSSTDFPLIQSIGSTYEVMRSLQQPKKISLYGSDGKKYTFLVKQNDDLRKDARMMEFNHMISSFLKRDAKARERDLYIRTYGIIPLGENWGLIEWINNLSPLKAIVAQEWAMINIEMKKVTAFARITLENVKTADEKEKIFINEILPKCPAVFSRWFMETFPEPSQWFASRSRYIRTLAVMSIVGYILGLGDRHAENILFDQTTGDCVHVDVNMLFERGLALSVPEIVPFRLTKNLIDAMGVLGVEGMFRKTCEVTLDIMRRNKIQLLSVFQTLAHDPITEWQRKAYAEQAKNTVEELAQNQVRRIGMKIDSGKSIQEEVTGLIAQASSNRNLAQMFSGWAAFI</sequence>
<dbReference type="InterPro" id="IPR036940">
    <property type="entry name" value="PI3/4_kinase_cat_sf"/>
</dbReference>
<comment type="caution">
    <text evidence="17">The sequence shown here is derived from an EMBL/GenBank/DDBJ whole genome shotgun (WGS) entry which is preliminary data.</text>
</comment>
<dbReference type="PROSITE" id="PS51189">
    <property type="entry name" value="FAT"/>
    <property type="match status" value="1"/>
</dbReference>
<dbReference type="Pfam" id="PF08064">
    <property type="entry name" value="UME"/>
    <property type="match status" value="1"/>
</dbReference>
<dbReference type="InterPro" id="IPR057564">
    <property type="entry name" value="HEAT_ATR"/>
</dbReference>
<dbReference type="PROSITE" id="PS50290">
    <property type="entry name" value="PI3_4_KINASE_3"/>
    <property type="match status" value="1"/>
</dbReference>
<keyword evidence="7" id="KW-0227">DNA damage</keyword>
<dbReference type="Pfam" id="PF02259">
    <property type="entry name" value="FAT"/>
    <property type="match status" value="1"/>
</dbReference>
<dbReference type="InterPro" id="IPR056802">
    <property type="entry name" value="ATR-like_M-HEAT"/>
</dbReference>
<comment type="catalytic activity">
    <reaction evidence="13">
        <text>L-seryl-[protein] + ATP = O-phospho-L-seryl-[protein] + ADP + H(+)</text>
        <dbReference type="Rhea" id="RHEA:17989"/>
        <dbReference type="Rhea" id="RHEA-COMP:9863"/>
        <dbReference type="Rhea" id="RHEA-COMP:11604"/>
        <dbReference type="ChEBI" id="CHEBI:15378"/>
        <dbReference type="ChEBI" id="CHEBI:29999"/>
        <dbReference type="ChEBI" id="CHEBI:30616"/>
        <dbReference type="ChEBI" id="CHEBI:83421"/>
        <dbReference type="ChEBI" id="CHEBI:456216"/>
        <dbReference type="EC" id="2.7.11.1"/>
    </reaction>
</comment>
<evidence type="ECO:0000256" key="6">
    <source>
        <dbReference type="ARBA" id="ARBA00022741"/>
    </source>
</evidence>
<proteinExistence type="inferred from homology"/>
<dbReference type="GO" id="GO:0000723">
    <property type="term" value="P:telomere maintenance"/>
    <property type="evidence" value="ECO:0007669"/>
    <property type="project" value="TreeGrafter"/>
</dbReference>